<evidence type="ECO:0000256" key="3">
    <source>
        <dbReference type="ARBA" id="ARBA00023242"/>
    </source>
</evidence>
<evidence type="ECO:0000256" key="2">
    <source>
        <dbReference type="ARBA" id="ARBA00022969"/>
    </source>
</evidence>
<reference evidence="8 9" key="1">
    <citation type="journal article" date="2024" name="Commun. Biol.">
        <title>Comparative genomic analysis of thermophilic fungi reveals convergent evolutionary adaptations and gene losses.</title>
        <authorList>
            <person name="Steindorff A.S."/>
            <person name="Aguilar-Pontes M.V."/>
            <person name="Robinson A.J."/>
            <person name="Andreopoulos B."/>
            <person name="LaButti K."/>
            <person name="Kuo A."/>
            <person name="Mondo S."/>
            <person name="Riley R."/>
            <person name="Otillar R."/>
            <person name="Haridas S."/>
            <person name="Lipzen A."/>
            <person name="Grimwood J."/>
            <person name="Schmutz J."/>
            <person name="Clum A."/>
            <person name="Reid I.D."/>
            <person name="Moisan M.C."/>
            <person name="Butler G."/>
            <person name="Nguyen T.T.M."/>
            <person name="Dewar K."/>
            <person name="Conant G."/>
            <person name="Drula E."/>
            <person name="Henrissat B."/>
            <person name="Hansel C."/>
            <person name="Singer S."/>
            <person name="Hutchinson M.I."/>
            <person name="de Vries R.P."/>
            <person name="Natvig D.O."/>
            <person name="Powell A.J."/>
            <person name="Tsang A."/>
            <person name="Grigoriev I.V."/>
        </authorList>
    </citation>
    <scope>NUCLEOTIDE SEQUENCE [LARGE SCALE GENOMIC DNA]</scope>
    <source>
        <strain evidence="8 9">ATCC 24622</strain>
    </source>
</reference>
<dbReference type="InterPro" id="IPR003163">
    <property type="entry name" value="Tscrpt_reg_HTH_APSES-type"/>
</dbReference>
<feature type="domain" description="HTH APSES-type" evidence="7">
    <location>
        <begin position="61"/>
        <end position="168"/>
    </location>
</feature>
<organism evidence="8 9">
    <name type="scientific">Phialemonium thermophilum</name>
    <dbReference type="NCBI Taxonomy" id="223376"/>
    <lineage>
        <taxon>Eukaryota</taxon>
        <taxon>Fungi</taxon>
        <taxon>Dikarya</taxon>
        <taxon>Ascomycota</taxon>
        <taxon>Pezizomycotina</taxon>
        <taxon>Sordariomycetes</taxon>
        <taxon>Sordariomycetidae</taxon>
        <taxon>Cephalothecales</taxon>
        <taxon>Cephalothecaceae</taxon>
        <taxon>Phialemonium</taxon>
    </lineage>
</organism>
<keyword evidence="6" id="KW-1133">Transmembrane helix</keyword>
<dbReference type="SUPFAM" id="SSF54616">
    <property type="entry name" value="DNA-binding domain of Mlu1-box binding protein MBP1"/>
    <property type="match status" value="1"/>
</dbReference>
<sequence>MAPTRSLPARRNPLLTEDVPPYSDLVARRRLGQTQLTPRMVAASPSADLDPSVLGAFDYAHLRAPLPKGIVSGVFKSSPNNYFLMRRSSDGFVSATGMFKATFPYAETEEEEAERKYIKSLPTTSPEETAGNVWIPPEQALILAEEYHILPWIQALLDPTDIPVSSGSDGSPTKTITAPPKFIPGKPVLAPPTASQIPRSTRGRRSASPTKSSGAKRAIASPRKRSAKISTSQTATSAGSAKELASQSSKETTSQSSASGDQASVATPASSIANAETESIEGGSAAGAEELKTGTVEGEAAGVLERVEEEPALKVHVDQDVKVGENGEITRTHVEVEMPFAGELPSAEEAARMVAEAKEMVKAATEGIADATESGSTPASTSGKDTKKNKRKAAEIESGEGATEGDAGDDASEQPRTKKVKTEVELRKERIRKRAFIGIGATVAVGAIIPYVMGVL</sequence>
<dbReference type="PANTHER" id="PTHR38044">
    <property type="entry name" value="BOUQUET FORMATION PROTEIN 4"/>
    <property type="match status" value="1"/>
</dbReference>
<evidence type="ECO:0000313" key="8">
    <source>
        <dbReference type="EMBL" id="KAL1872796.1"/>
    </source>
</evidence>
<evidence type="ECO:0000256" key="6">
    <source>
        <dbReference type="SAM" id="Phobius"/>
    </source>
</evidence>
<gene>
    <name evidence="8" type="ORF">VTK73DRAFT_1267</name>
</gene>
<feature type="transmembrane region" description="Helical" evidence="6">
    <location>
        <begin position="435"/>
        <end position="453"/>
    </location>
</feature>
<evidence type="ECO:0000259" key="7">
    <source>
        <dbReference type="PROSITE" id="PS51299"/>
    </source>
</evidence>
<keyword evidence="6" id="KW-0812">Transmembrane</keyword>
<dbReference type="SMART" id="SM01252">
    <property type="entry name" value="KilA-N"/>
    <property type="match status" value="1"/>
</dbReference>
<keyword evidence="6" id="KW-0472">Membrane</keyword>
<keyword evidence="2" id="KW-0749">Sporulation</keyword>
<feature type="compositionally biased region" description="Polar residues" evidence="5">
    <location>
        <begin position="260"/>
        <end position="277"/>
    </location>
</feature>
<feature type="region of interest" description="Disordered" evidence="5">
    <location>
        <begin position="164"/>
        <end position="296"/>
    </location>
</feature>
<accession>A0ABR3XA05</accession>
<evidence type="ECO:0000256" key="4">
    <source>
        <dbReference type="ARBA" id="ARBA00023321"/>
    </source>
</evidence>
<comment type="caution">
    <text evidence="8">The sequence shown here is derived from an EMBL/GenBank/DDBJ whole genome shotgun (WGS) entry which is preliminary data.</text>
</comment>
<dbReference type="InterPro" id="IPR037548">
    <property type="entry name" value="Bqt4"/>
</dbReference>
<dbReference type="Proteomes" id="UP001586593">
    <property type="component" value="Unassembled WGS sequence"/>
</dbReference>
<dbReference type="EMBL" id="JAZHXJ010000130">
    <property type="protein sequence ID" value="KAL1872796.1"/>
    <property type="molecule type" value="Genomic_DNA"/>
</dbReference>
<dbReference type="PANTHER" id="PTHR38044:SF1">
    <property type="entry name" value="BOUQUET FORMATION PROTEIN 4"/>
    <property type="match status" value="1"/>
</dbReference>
<feature type="compositionally biased region" description="Basic and acidic residues" evidence="5">
    <location>
        <begin position="413"/>
        <end position="424"/>
    </location>
</feature>
<proteinExistence type="predicted"/>
<feature type="compositionally biased region" description="Low complexity" evidence="5">
    <location>
        <begin position="230"/>
        <end position="259"/>
    </location>
</feature>
<name>A0ABR3XA05_9PEZI</name>
<keyword evidence="3" id="KW-0539">Nucleus</keyword>
<dbReference type="PROSITE" id="PS51299">
    <property type="entry name" value="HTH_APSES"/>
    <property type="match status" value="1"/>
</dbReference>
<keyword evidence="9" id="KW-1185">Reference proteome</keyword>
<feature type="region of interest" description="Disordered" evidence="5">
    <location>
        <begin position="367"/>
        <end position="424"/>
    </location>
</feature>
<evidence type="ECO:0000313" key="9">
    <source>
        <dbReference type="Proteomes" id="UP001586593"/>
    </source>
</evidence>
<dbReference type="Gene3D" id="3.10.260.10">
    <property type="entry name" value="Transcription regulator HTH, APSES-type DNA-binding domain"/>
    <property type="match status" value="1"/>
</dbReference>
<dbReference type="InterPro" id="IPR018004">
    <property type="entry name" value="KilA/APSES_HTH"/>
</dbReference>
<keyword evidence="4" id="KW-0183">Conidiation</keyword>
<dbReference type="InterPro" id="IPR036887">
    <property type="entry name" value="HTH_APSES_sf"/>
</dbReference>
<evidence type="ECO:0000256" key="5">
    <source>
        <dbReference type="SAM" id="MobiDB-lite"/>
    </source>
</evidence>
<feature type="compositionally biased region" description="Polar residues" evidence="5">
    <location>
        <begin position="373"/>
        <end position="383"/>
    </location>
</feature>
<evidence type="ECO:0000256" key="1">
    <source>
        <dbReference type="ARBA" id="ARBA00004123"/>
    </source>
</evidence>
<feature type="compositionally biased region" description="Polar residues" evidence="5">
    <location>
        <begin position="164"/>
        <end position="176"/>
    </location>
</feature>
<comment type="subcellular location">
    <subcellularLocation>
        <location evidence="1">Nucleus</location>
    </subcellularLocation>
</comment>
<protein>
    <recommendedName>
        <fullName evidence="7">HTH APSES-type domain-containing protein</fullName>
    </recommendedName>
</protein>